<evidence type="ECO:0000256" key="12">
    <source>
        <dbReference type="SAM" id="Coils"/>
    </source>
</evidence>
<name>A0ABD2PLD9_9PLAT</name>
<dbReference type="PROSITE" id="PS51758">
    <property type="entry name" value="LETM1_RBD"/>
    <property type="match status" value="1"/>
</dbReference>
<dbReference type="SUPFAM" id="SSF47473">
    <property type="entry name" value="EF-hand"/>
    <property type="match status" value="1"/>
</dbReference>
<organism evidence="16 17">
    <name type="scientific">Cichlidogyrus casuarinus</name>
    <dbReference type="NCBI Taxonomy" id="1844966"/>
    <lineage>
        <taxon>Eukaryota</taxon>
        <taxon>Metazoa</taxon>
        <taxon>Spiralia</taxon>
        <taxon>Lophotrochozoa</taxon>
        <taxon>Platyhelminthes</taxon>
        <taxon>Monogenea</taxon>
        <taxon>Monopisthocotylea</taxon>
        <taxon>Dactylogyridea</taxon>
        <taxon>Ancyrocephalidae</taxon>
        <taxon>Cichlidogyrus</taxon>
    </lineage>
</organism>
<evidence type="ECO:0000256" key="5">
    <source>
        <dbReference type="ARBA" id="ARBA00022692"/>
    </source>
</evidence>
<keyword evidence="9 13" id="KW-0472">Membrane</keyword>
<dbReference type="PANTHER" id="PTHR14009">
    <property type="entry name" value="LEUCINE ZIPPER-EF-HAND CONTAINING TRANSMEMBRANE PROTEIN"/>
    <property type="match status" value="1"/>
</dbReference>
<evidence type="ECO:0000256" key="6">
    <source>
        <dbReference type="ARBA" id="ARBA00022792"/>
    </source>
</evidence>
<dbReference type="EMBL" id="JBJKFK010006524">
    <property type="protein sequence ID" value="KAL3307773.1"/>
    <property type="molecule type" value="Genomic_DNA"/>
</dbReference>
<dbReference type="InterPro" id="IPR002048">
    <property type="entry name" value="EF_hand_dom"/>
</dbReference>
<keyword evidence="4" id="KW-0050">Antiport</keyword>
<evidence type="ECO:0000256" key="7">
    <source>
        <dbReference type="ARBA" id="ARBA00022989"/>
    </source>
</evidence>
<evidence type="ECO:0000259" key="14">
    <source>
        <dbReference type="PROSITE" id="PS50222"/>
    </source>
</evidence>
<evidence type="ECO:0000256" key="3">
    <source>
        <dbReference type="ARBA" id="ARBA00020557"/>
    </source>
</evidence>
<keyword evidence="12" id="KW-0175">Coiled coil</keyword>
<evidence type="ECO:0000256" key="9">
    <source>
        <dbReference type="ARBA" id="ARBA00023136"/>
    </source>
</evidence>
<dbReference type="PROSITE" id="PS50222">
    <property type="entry name" value="EF_HAND_2"/>
    <property type="match status" value="1"/>
</dbReference>
<feature type="coiled-coil region" evidence="12">
    <location>
        <begin position="436"/>
        <end position="507"/>
    </location>
</feature>
<dbReference type="PANTHER" id="PTHR14009:SF1">
    <property type="entry name" value="MITOCHONDRIAL PROTON_CALCIUM EXCHANGER PROTEIN"/>
    <property type="match status" value="1"/>
</dbReference>
<dbReference type="InterPro" id="IPR011992">
    <property type="entry name" value="EF-hand-dom_pair"/>
</dbReference>
<sequence length="621" mass="71361">DKPVPKDSVEVQPVEEKSPSLLTRVKKELLHYYHGFRLLGLEIKIASGLCFQMLRGHTLTRRERNQLVRTVADIFRLVPFAVFIVVPFMEFLLPVYIKLFPFMMPSTFKEKKTEEEKIKLRLMAKLKMAKFLQDTISQTSTLTPSEKLPENTPTLGEFSKFLHEIRSTGDMPNISDIVKFSRLFEDQVTLDSLDSKNLKALCQLLDINTMGPANLLRIKLYMRVRQLKAEDQLISNEGVDQIPGFELQSLCRERGMRSLGLSEDRLRKQLSQWLELQLVHQVPIALLLLSRAMYMHDATPAERLQKAISSLPESVQDVAQINILNQQVDEVDTKTKIDLLKREQETIKKERAETRKQEKKEAPYVPSATFLGPEMQELRPEEMMNQLSGSLSKPLNELEAEIKNILDTSDKQEPSISLEDLGTISQAISELEVSKQDLHKEEVEEMKEDLKLAAETQKALVMAEENTEMAKKNKGAKQLAARVDRMLEEMTKLLNGLSEEKSSLKKDIEMHQVMVKHEQESSNKMHIEKTIAADQSRMIEVNELMLALRKIQKVPDDTKWQRILQVLDEDNDGHIELKHVYSVIELMGAENMKLDRKEVARILNMLDSEEQVNKTNLDKAP</sequence>
<gene>
    <name evidence="16" type="primary">LETM1</name>
    <name evidence="16" type="ORF">Ciccas_013707</name>
</gene>
<keyword evidence="7 13" id="KW-1133">Transmembrane helix</keyword>
<feature type="domain" description="Letm1 RBD" evidence="15">
    <location>
        <begin position="116"/>
        <end position="421"/>
    </location>
</feature>
<feature type="non-terminal residue" evidence="16">
    <location>
        <position position="1"/>
    </location>
</feature>
<dbReference type="GO" id="GO:0005743">
    <property type="term" value="C:mitochondrial inner membrane"/>
    <property type="evidence" value="ECO:0007669"/>
    <property type="project" value="UniProtKB-SubCell"/>
</dbReference>
<comment type="subcellular location">
    <subcellularLocation>
        <location evidence="1">Mitochondrion inner membrane</location>
        <topology evidence="1">Single-pass membrane protein</topology>
    </subcellularLocation>
</comment>
<evidence type="ECO:0000259" key="15">
    <source>
        <dbReference type="PROSITE" id="PS51758"/>
    </source>
</evidence>
<evidence type="ECO:0000256" key="11">
    <source>
        <dbReference type="PROSITE-ProRule" id="PRU01094"/>
    </source>
</evidence>
<evidence type="ECO:0000256" key="13">
    <source>
        <dbReference type="SAM" id="Phobius"/>
    </source>
</evidence>
<comment type="caution">
    <text evidence="16">The sequence shown here is derived from an EMBL/GenBank/DDBJ whole genome shotgun (WGS) entry which is preliminary data.</text>
</comment>
<evidence type="ECO:0000313" key="17">
    <source>
        <dbReference type="Proteomes" id="UP001626550"/>
    </source>
</evidence>
<dbReference type="AlphaFoldDB" id="A0ABD2PLD9"/>
<dbReference type="GO" id="GO:0015297">
    <property type="term" value="F:antiporter activity"/>
    <property type="evidence" value="ECO:0007669"/>
    <property type="project" value="UniProtKB-KW"/>
</dbReference>
<feature type="non-terminal residue" evidence="16">
    <location>
        <position position="621"/>
    </location>
</feature>
<dbReference type="Gene3D" id="1.10.238.10">
    <property type="entry name" value="EF-hand"/>
    <property type="match status" value="1"/>
</dbReference>
<evidence type="ECO:0000256" key="8">
    <source>
        <dbReference type="ARBA" id="ARBA00023128"/>
    </source>
</evidence>
<dbReference type="Pfam" id="PF07766">
    <property type="entry name" value="LETM1_RBD"/>
    <property type="match status" value="1"/>
</dbReference>
<keyword evidence="4" id="KW-0813">Transport</keyword>
<evidence type="ECO:0000256" key="4">
    <source>
        <dbReference type="ARBA" id="ARBA00022449"/>
    </source>
</evidence>
<reference evidence="16 17" key="1">
    <citation type="submission" date="2024-11" db="EMBL/GenBank/DDBJ databases">
        <title>Adaptive evolution of stress response genes in parasites aligns with host niche diversity.</title>
        <authorList>
            <person name="Hahn C."/>
            <person name="Resl P."/>
        </authorList>
    </citation>
    <scope>NUCLEOTIDE SEQUENCE [LARGE SCALE GENOMIC DNA]</scope>
    <source>
        <strain evidence="16">EGGRZ-B1_66</strain>
        <tissue evidence="16">Body</tissue>
    </source>
</reference>
<dbReference type="InterPro" id="IPR033122">
    <property type="entry name" value="LETM1-like_RBD"/>
</dbReference>
<keyword evidence="5 13" id="KW-0812">Transmembrane</keyword>
<feature type="domain" description="EF-hand" evidence="14">
    <location>
        <begin position="555"/>
        <end position="590"/>
    </location>
</feature>
<accession>A0ABD2PLD9</accession>
<evidence type="ECO:0000313" key="16">
    <source>
        <dbReference type="EMBL" id="KAL3307773.1"/>
    </source>
</evidence>
<evidence type="ECO:0000256" key="2">
    <source>
        <dbReference type="ARBA" id="ARBA00009584"/>
    </source>
</evidence>
<dbReference type="Proteomes" id="UP001626550">
    <property type="component" value="Unassembled WGS sequence"/>
</dbReference>
<feature type="transmembrane region" description="Helical" evidence="13">
    <location>
        <begin position="74"/>
        <end position="97"/>
    </location>
</feature>
<comment type="similarity">
    <text evidence="2">Belongs to the LETM1 family.</text>
</comment>
<keyword evidence="17" id="KW-1185">Reference proteome</keyword>
<evidence type="ECO:0000256" key="10">
    <source>
        <dbReference type="ARBA" id="ARBA00031360"/>
    </source>
</evidence>
<proteinExistence type="inferred from homology"/>
<evidence type="ECO:0000256" key="1">
    <source>
        <dbReference type="ARBA" id="ARBA00004434"/>
    </source>
</evidence>
<dbReference type="InterPro" id="IPR044202">
    <property type="entry name" value="LETM1/MDM38-like"/>
</dbReference>
<keyword evidence="8 11" id="KW-0496">Mitochondrion</keyword>
<protein>
    <recommendedName>
        <fullName evidence="3">Mitochondrial proton/calcium exchanger protein</fullName>
    </recommendedName>
    <alternativeName>
        <fullName evidence="10">Leucine zipper-EF-hand-containing transmembrane protein 1</fullName>
    </alternativeName>
</protein>
<keyword evidence="6" id="KW-0999">Mitochondrion inner membrane</keyword>